<evidence type="ECO:0000313" key="5">
    <source>
        <dbReference type="EMBL" id="GAA3977571.1"/>
    </source>
</evidence>
<dbReference type="InterPro" id="IPR012337">
    <property type="entry name" value="RNaseH-like_sf"/>
</dbReference>
<evidence type="ECO:0000256" key="1">
    <source>
        <dbReference type="ARBA" id="ARBA00022722"/>
    </source>
</evidence>
<evidence type="ECO:0000256" key="3">
    <source>
        <dbReference type="ARBA" id="ARBA00022839"/>
    </source>
</evidence>
<dbReference type="InterPro" id="IPR051274">
    <property type="entry name" value="3-5_Exoribonuclease"/>
</dbReference>
<proteinExistence type="predicted"/>
<dbReference type="SUPFAM" id="SSF53098">
    <property type="entry name" value="Ribonuclease H-like"/>
    <property type="match status" value="1"/>
</dbReference>
<gene>
    <name evidence="5" type="ORF">GCM10022278_37910</name>
</gene>
<evidence type="ECO:0000259" key="4">
    <source>
        <dbReference type="SMART" id="SM00479"/>
    </source>
</evidence>
<protein>
    <submittedName>
        <fullName evidence="5">Exonuclease domain-containing protein</fullName>
    </submittedName>
</protein>
<dbReference type="InterPro" id="IPR036397">
    <property type="entry name" value="RNaseH_sf"/>
</dbReference>
<dbReference type="GO" id="GO:0004527">
    <property type="term" value="F:exonuclease activity"/>
    <property type="evidence" value="ECO:0007669"/>
    <property type="project" value="UniProtKB-KW"/>
</dbReference>
<keyword evidence="1" id="KW-0540">Nuclease</keyword>
<dbReference type="SMART" id="SM00479">
    <property type="entry name" value="EXOIII"/>
    <property type="match status" value="1"/>
</dbReference>
<organism evidence="5 6">
    <name type="scientific">Allohahella marinimesophila</name>
    <dbReference type="NCBI Taxonomy" id="1054972"/>
    <lineage>
        <taxon>Bacteria</taxon>
        <taxon>Pseudomonadati</taxon>
        <taxon>Pseudomonadota</taxon>
        <taxon>Gammaproteobacteria</taxon>
        <taxon>Oceanospirillales</taxon>
        <taxon>Hahellaceae</taxon>
        <taxon>Allohahella</taxon>
    </lineage>
</organism>
<dbReference type="CDD" id="cd06133">
    <property type="entry name" value="ERI-1_3'hExo_like"/>
    <property type="match status" value="1"/>
</dbReference>
<keyword evidence="2" id="KW-0378">Hydrolase</keyword>
<evidence type="ECO:0000256" key="2">
    <source>
        <dbReference type="ARBA" id="ARBA00022801"/>
    </source>
</evidence>
<accession>A0ABP7Q711</accession>
<dbReference type="Pfam" id="PF00929">
    <property type="entry name" value="RNase_T"/>
    <property type="match status" value="1"/>
</dbReference>
<dbReference type="PANTHER" id="PTHR23044:SF61">
    <property type="entry name" value="3'-5' EXORIBONUCLEASE 1-RELATED"/>
    <property type="match status" value="1"/>
</dbReference>
<dbReference type="InterPro" id="IPR013520">
    <property type="entry name" value="Ribonucl_H"/>
</dbReference>
<dbReference type="EMBL" id="BAABBO010000021">
    <property type="protein sequence ID" value="GAA3977571.1"/>
    <property type="molecule type" value="Genomic_DNA"/>
</dbReference>
<keyword evidence="6" id="KW-1185">Reference proteome</keyword>
<evidence type="ECO:0000313" key="6">
    <source>
        <dbReference type="Proteomes" id="UP001501337"/>
    </source>
</evidence>
<feature type="domain" description="Exonuclease" evidence="4">
    <location>
        <begin position="25"/>
        <end position="204"/>
    </location>
</feature>
<reference evidence="6" key="1">
    <citation type="journal article" date="2019" name="Int. J. Syst. Evol. Microbiol.">
        <title>The Global Catalogue of Microorganisms (GCM) 10K type strain sequencing project: providing services to taxonomists for standard genome sequencing and annotation.</title>
        <authorList>
            <consortium name="The Broad Institute Genomics Platform"/>
            <consortium name="The Broad Institute Genome Sequencing Center for Infectious Disease"/>
            <person name="Wu L."/>
            <person name="Ma J."/>
        </authorList>
    </citation>
    <scope>NUCLEOTIDE SEQUENCE [LARGE SCALE GENOMIC DNA]</scope>
    <source>
        <strain evidence="6">JCM 17555</strain>
    </source>
</reference>
<dbReference type="RefSeq" id="WP_344809363.1">
    <property type="nucleotide sequence ID" value="NZ_BAABBO010000021.1"/>
</dbReference>
<keyword evidence="3 5" id="KW-0269">Exonuclease</keyword>
<dbReference type="Proteomes" id="UP001501337">
    <property type="component" value="Unassembled WGS sequence"/>
</dbReference>
<dbReference type="Gene3D" id="3.30.420.10">
    <property type="entry name" value="Ribonuclease H-like superfamily/Ribonuclease H"/>
    <property type="match status" value="1"/>
</dbReference>
<dbReference type="PANTHER" id="PTHR23044">
    <property type="entry name" value="3'-5' EXONUCLEASE ERI1-RELATED"/>
    <property type="match status" value="1"/>
</dbReference>
<comment type="caution">
    <text evidence="5">The sequence shown here is derived from an EMBL/GenBank/DDBJ whole genome shotgun (WGS) entry which is preliminary data.</text>
</comment>
<dbReference type="InterPro" id="IPR047201">
    <property type="entry name" value="ERI-1_3'hExo-like"/>
</dbReference>
<name>A0ABP7Q711_9GAMM</name>
<sequence>MKNSDQNYEEQQIQPSEFRDLSFTHLMIVDLEATCCEEGTIPRHANEIIEIGAVMLDAESLEIIDQYEAFVRPVRYPVLTQFCTELTSITQPQVDSAPEYKEAVKPFQKWMNGYSDILFCSWGDYDRNQFIRDSVATNLPYPIEAPHLNIKKLFSFSQQRERWVGMSIALELCGLELEGTHHRGIDDARNMARMMPYILGRKKIPHAGADTRTL</sequence>